<dbReference type="RefSeq" id="WP_175978917.1">
    <property type="nucleotide sequence ID" value="NZ_JBEWCH010000011.1"/>
</dbReference>
<comment type="caution">
    <text evidence="1">The sequence shown here is derived from an EMBL/GenBank/DDBJ whole genome shotgun (WGS) entry which is preliminary data.</text>
</comment>
<organism evidence="1 2">
    <name type="scientific">Burkholderia sola</name>
    <dbReference type="NCBI Taxonomy" id="2843302"/>
    <lineage>
        <taxon>Bacteria</taxon>
        <taxon>Pseudomonadati</taxon>
        <taxon>Pseudomonadota</taxon>
        <taxon>Betaproteobacteria</taxon>
        <taxon>Burkholderiales</taxon>
        <taxon>Burkholderiaceae</taxon>
        <taxon>Burkholderia</taxon>
        <taxon>Burkholderia cepacia complex</taxon>
    </lineage>
</organism>
<sequence>MVRIDADRLEQLTDAELSQLEQLLAPRLDAPMLIVGEREDRRARVAAYVAEHACMPETTVVIRRFT</sequence>
<dbReference type="EMBL" id="JBEWCH010000011">
    <property type="protein sequence ID" value="MET1476220.1"/>
    <property type="molecule type" value="Genomic_DNA"/>
</dbReference>
<evidence type="ECO:0000313" key="2">
    <source>
        <dbReference type="Proteomes" id="UP001548587"/>
    </source>
</evidence>
<protein>
    <submittedName>
        <fullName evidence="1">Uncharacterized protein</fullName>
    </submittedName>
</protein>
<evidence type="ECO:0000313" key="1">
    <source>
        <dbReference type="EMBL" id="MET1476220.1"/>
    </source>
</evidence>
<keyword evidence="2" id="KW-1185">Reference proteome</keyword>
<gene>
    <name evidence="1" type="ORF">ABXL37_18340</name>
</gene>
<dbReference type="Proteomes" id="UP001548587">
    <property type="component" value="Unassembled WGS sequence"/>
</dbReference>
<accession>A0ABV2CAX1</accession>
<reference evidence="1 2" key="1">
    <citation type="submission" date="2024-06" db="EMBL/GenBank/DDBJ databases">
        <title>Burkholderia sola in Mexico.</title>
        <authorList>
            <person name="Estrada P."/>
        </authorList>
    </citation>
    <scope>NUCLEOTIDE SEQUENCE [LARGE SCALE GENOMIC DNA]</scope>
    <source>
        <strain evidence="1 2">CpTa8-5</strain>
    </source>
</reference>
<proteinExistence type="predicted"/>
<name>A0ABV2CAX1_9BURK</name>